<feature type="compositionally biased region" description="Basic and acidic residues" evidence="1">
    <location>
        <begin position="31"/>
        <end position="45"/>
    </location>
</feature>
<dbReference type="EMBL" id="BSXT01001562">
    <property type="protein sequence ID" value="GMF43578.1"/>
    <property type="molecule type" value="Genomic_DNA"/>
</dbReference>
<evidence type="ECO:0000313" key="2">
    <source>
        <dbReference type="EMBL" id="GMF43578.1"/>
    </source>
</evidence>
<feature type="region of interest" description="Disordered" evidence="1">
    <location>
        <begin position="66"/>
        <end position="86"/>
    </location>
</feature>
<accession>A0A9W6XQY9</accession>
<dbReference type="Proteomes" id="UP001165121">
    <property type="component" value="Unassembled WGS sequence"/>
</dbReference>
<feature type="region of interest" description="Disordered" evidence="1">
    <location>
        <begin position="1"/>
        <end position="51"/>
    </location>
</feature>
<evidence type="ECO:0000313" key="3">
    <source>
        <dbReference type="Proteomes" id="UP001165121"/>
    </source>
</evidence>
<keyword evidence="3" id="KW-1185">Reference proteome</keyword>
<gene>
    <name evidence="2" type="ORF">Pfra01_001478200</name>
</gene>
<sequence>MLVTLGASPGHPDLASEAAQRSEWLLIETPPEDRPRNSRVDRPSPEEVAESVGADVGDACWKHSSSFSVDSNGGASGNIGGPEVWS</sequence>
<organism evidence="2 3">
    <name type="scientific">Phytophthora fragariaefolia</name>
    <dbReference type="NCBI Taxonomy" id="1490495"/>
    <lineage>
        <taxon>Eukaryota</taxon>
        <taxon>Sar</taxon>
        <taxon>Stramenopiles</taxon>
        <taxon>Oomycota</taxon>
        <taxon>Peronosporomycetes</taxon>
        <taxon>Peronosporales</taxon>
        <taxon>Peronosporaceae</taxon>
        <taxon>Phytophthora</taxon>
    </lineage>
</organism>
<protein>
    <submittedName>
        <fullName evidence="2">Unnamed protein product</fullName>
    </submittedName>
</protein>
<evidence type="ECO:0000256" key="1">
    <source>
        <dbReference type="SAM" id="MobiDB-lite"/>
    </source>
</evidence>
<dbReference type="AlphaFoldDB" id="A0A9W6XQY9"/>
<proteinExistence type="predicted"/>
<comment type="caution">
    <text evidence="2">The sequence shown here is derived from an EMBL/GenBank/DDBJ whole genome shotgun (WGS) entry which is preliminary data.</text>
</comment>
<reference evidence="2" key="1">
    <citation type="submission" date="2023-04" db="EMBL/GenBank/DDBJ databases">
        <title>Phytophthora fragariaefolia NBRC 109709.</title>
        <authorList>
            <person name="Ichikawa N."/>
            <person name="Sato H."/>
            <person name="Tonouchi N."/>
        </authorList>
    </citation>
    <scope>NUCLEOTIDE SEQUENCE</scope>
    <source>
        <strain evidence="2">NBRC 109709</strain>
    </source>
</reference>
<name>A0A9W6XQY9_9STRA</name>